<protein>
    <submittedName>
        <fullName evidence="8">DUF423 domain-containing protein</fullName>
    </submittedName>
</protein>
<evidence type="ECO:0000256" key="5">
    <source>
        <dbReference type="ARBA" id="ARBA00023136"/>
    </source>
</evidence>
<comment type="subcellular location">
    <subcellularLocation>
        <location evidence="1">Membrane</location>
        <topology evidence="1">Multi-pass membrane protein</topology>
    </subcellularLocation>
</comment>
<accession>A0ABU9YIP8</accession>
<evidence type="ECO:0000256" key="6">
    <source>
        <dbReference type="SAM" id="Phobius"/>
    </source>
</evidence>
<evidence type="ECO:0000256" key="1">
    <source>
        <dbReference type="ARBA" id="ARBA00004141"/>
    </source>
</evidence>
<sequence>MLRTIWIIGALSALLAVAAGAFATHGLQQLGDVHGADIVRTGALYGLVHGLVLLVLGMAHSLAVKGVLPFGQKRLLAGAGAIALGAVLFPGSLYLYVATGWRPLVFVTPVGGTAFLIGWVFIGLSVFRARARV</sequence>
<feature type="signal peptide" evidence="7">
    <location>
        <begin position="1"/>
        <end position="23"/>
    </location>
</feature>
<proteinExistence type="inferred from homology"/>
<keyword evidence="3 6" id="KW-0812">Transmembrane</keyword>
<comment type="similarity">
    <text evidence="2">Belongs to the UPF0382 family.</text>
</comment>
<feature type="transmembrane region" description="Helical" evidence="6">
    <location>
        <begin position="44"/>
        <end position="63"/>
    </location>
</feature>
<dbReference type="PANTHER" id="PTHR43461:SF1">
    <property type="entry name" value="TRANSMEMBRANE PROTEIN 256"/>
    <property type="match status" value="1"/>
</dbReference>
<feature type="transmembrane region" description="Helical" evidence="6">
    <location>
        <begin position="103"/>
        <end position="127"/>
    </location>
</feature>
<evidence type="ECO:0000256" key="3">
    <source>
        <dbReference type="ARBA" id="ARBA00022692"/>
    </source>
</evidence>
<evidence type="ECO:0000256" key="2">
    <source>
        <dbReference type="ARBA" id="ARBA00009694"/>
    </source>
</evidence>
<dbReference type="InterPro" id="IPR006696">
    <property type="entry name" value="DUF423"/>
</dbReference>
<dbReference type="EMBL" id="JBBKTW010000003">
    <property type="protein sequence ID" value="MEN2988661.1"/>
    <property type="molecule type" value="Genomic_DNA"/>
</dbReference>
<evidence type="ECO:0000313" key="8">
    <source>
        <dbReference type="EMBL" id="MEN2988661.1"/>
    </source>
</evidence>
<feature type="chain" id="PRO_5047064444" evidence="7">
    <location>
        <begin position="24"/>
        <end position="133"/>
    </location>
</feature>
<keyword evidence="5 6" id="KW-0472">Membrane</keyword>
<feature type="transmembrane region" description="Helical" evidence="6">
    <location>
        <begin position="75"/>
        <end position="97"/>
    </location>
</feature>
<comment type="caution">
    <text evidence="8">The sequence shown here is derived from an EMBL/GenBank/DDBJ whole genome shotgun (WGS) entry which is preliminary data.</text>
</comment>
<keyword evidence="4 6" id="KW-1133">Transmembrane helix</keyword>
<name>A0ABU9YIP8_9PROT</name>
<dbReference type="Pfam" id="PF04241">
    <property type="entry name" value="DUF423"/>
    <property type="match status" value="1"/>
</dbReference>
<evidence type="ECO:0000313" key="9">
    <source>
        <dbReference type="Proteomes" id="UP001413721"/>
    </source>
</evidence>
<evidence type="ECO:0000256" key="4">
    <source>
        <dbReference type="ARBA" id="ARBA00022989"/>
    </source>
</evidence>
<dbReference type="Proteomes" id="UP001413721">
    <property type="component" value="Unassembled WGS sequence"/>
</dbReference>
<dbReference type="PANTHER" id="PTHR43461">
    <property type="entry name" value="TRANSMEMBRANE PROTEIN 256"/>
    <property type="match status" value="1"/>
</dbReference>
<keyword evidence="9" id="KW-1185">Reference proteome</keyword>
<keyword evidence="7" id="KW-0732">Signal</keyword>
<dbReference type="RefSeq" id="WP_345934459.1">
    <property type="nucleotide sequence ID" value="NZ_JBBKTV010000007.1"/>
</dbReference>
<gene>
    <name evidence="8" type="ORF">WG926_10135</name>
</gene>
<organism evidence="8 9">
    <name type="scientific">Tistrella arctica</name>
    <dbReference type="NCBI Taxonomy" id="3133430"/>
    <lineage>
        <taxon>Bacteria</taxon>
        <taxon>Pseudomonadati</taxon>
        <taxon>Pseudomonadota</taxon>
        <taxon>Alphaproteobacteria</taxon>
        <taxon>Geminicoccales</taxon>
        <taxon>Geminicoccaceae</taxon>
        <taxon>Tistrella</taxon>
    </lineage>
</organism>
<reference evidence="8 9" key="1">
    <citation type="submission" date="2024-03" db="EMBL/GenBank/DDBJ databases">
        <title>High-quality draft genome sequencing of Tistrella sp. BH-R2-4.</title>
        <authorList>
            <person name="Dong C."/>
        </authorList>
    </citation>
    <scope>NUCLEOTIDE SEQUENCE [LARGE SCALE GENOMIC DNA]</scope>
    <source>
        <strain evidence="8 9">BH-R2-4</strain>
    </source>
</reference>
<evidence type="ECO:0000256" key="7">
    <source>
        <dbReference type="SAM" id="SignalP"/>
    </source>
</evidence>